<reference evidence="2" key="1">
    <citation type="journal article" date="2019" name="Int. J. Syst. Evol. Microbiol.">
        <title>The Global Catalogue of Microorganisms (GCM) 10K type strain sequencing project: providing services to taxonomists for standard genome sequencing and annotation.</title>
        <authorList>
            <consortium name="The Broad Institute Genomics Platform"/>
            <consortium name="The Broad Institute Genome Sequencing Center for Infectious Disease"/>
            <person name="Wu L."/>
            <person name="Ma J."/>
        </authorList>
    </citation>
    <scope>NUCLEOTIDE SEQUENCE [LARGE SCALE GENOMIC DNA]</scope>
    <source>
        <strain evidence="2">CECT 8472</strain>
    </source>
</reference>
<protein>
    <submittedName>
        <fullName evidence="1">Uncharacterized protein</fullName>
    </submittedName>
</protein>
<gene>
    <name evidence="1" type="ORF">ACFOW6_09050</name>
</gene>
<dbReference type="Proteomes" id="UP001595799">
    <property type="component" value="Unassembled WGS sequence"/>
</dbReference>
<proteinExistence type="predicted"/>
<comment type="caution">
    <text evidence="1">The sequence shown here is derived from an EMBL/GenBank/DDBJ whole genome shotgun (WGS) entry which is preliminary data.</text>
</comment>
<accession>A0ABV8UM72</accession>
<evidence type="ECO:0000313" key="1">
    <source>
        <dbReference type="EMBL" id="MFC4351685.1"/>
    </source>
</evidence>
<sequence length="147" mass="16722">METDRMFKGGRAMIRWEVQAARLFLSVWQNVDPKAIIETCASMGMIWIREPNRFQSDKAFVTQVARRFTGLSERNCGTWWSEATQQVHRVYRDIPPRTALILGRMVHVAVGVIGNQIVKVQAERERAEKEARNAMFTALASGEAANV</sequence>
<organism evidence="1 2">
    <name type="scientific">Fodinicurvata halophila</name>
    <dbReference type="NCBI Taxonomy" id="1419723"/>
    <lineage>
        <taxon>Bacteria</taxon>
        <taxon>Pseudomonadati</taxon>
        <taxon>Pseudomonadota</taxon>
        <taxon>Alphaproteobacteria</taxon>
        <taxon>Rhodospirillales</taxon>
        <taxon>Rhodovibrionaceae</taxon>
        <taxon>Fodinicurvata</taxon>
    </lineage>
</organism>
<dbReference type="RefSeq" id="WP_382422010.1">
    <property type="nucleotide sequence ID" value="NZ_JBHSCW010000003.1"/>
</dbReference>
<keyword evidence="2" id="KW-1185">Reference proteome</keyword>
<name>A0ABV8UM72_9PROT</name>
<evidence type="ECO:0000313" key="2">
    <source>
        <dbReference type="Proteomes" id="UP001595799"/>
    </source>
</evidence>
<dbReference type="EMBL" id="JBHSCW010000003">
    <property type="protein sequence ID" value="MFC4351685.1"/>
    <property type="molecule type" value="Genomic_DNA"/>
</dbReference>